<keyword evidence="3" id="KW-1185">Reference proteome</keyword>
<dbReference type="Proteomes" id="UP001140949">
    <property type="component" value="Unassembled WGS sequence"/>
</dbReference>
<evidence type="ECO:0000313" key="3">
    <source>
        <dbReference type="Proteomes" id="UP001140949"/>
    </source>
</evidence>
<accession>A0AAX6E6R8</accession>
<protein>
    <submittedName>
        <fullName evidence="2">Extensin</fullName>
    </submittedName>
</protein>
<feature type="region of interest" description="Disordered" evidence="1">
    <location>
        <begin position="16"/>
        <end position="122"/>
    </location>
</feature>
<name>A0AAX6E6R8_IRIPA</name>
<proteinExistence type="predicted"/>
<organism evidence="2 3">
    <name type="scientific">Iris pallida</name>
    <name type="common">Sweet iris</name>
    <dbReference type="NCBI Taxonomy" id="29817"/>
    <lineage>
        <taxon>Eukaryota</taxon>
        <taxon>Viridiplantae</taxon>
        <taxon>Streptophyta</taxon>
        <taxon>Embryophyta</taxon>
        <taxon>Tracheophyta</taxon>
        <taxon>Spermatophyta</taxon>
        <taxon>Magnoliopsida</taxon>
        <taxon>Liliopsida</taxon>
        <taxon>Asparagales</taxon>
        <taxon>Iridaceae</taxon>
        <taxon>Iridoideae</taxon>
        <taxon>Irideae</taxon>
        <taxon>Iris</taxon>
    </lineage>
</organism>
<feature type="compositionally biased region" description="Pro residues" evidence="1">
    <location>
        <begin position="74"/>
        <end position="83"/>
    </location>
</feature>
<comment type="caution">
    <text evidence="2">The sequence shown here is derived from an EMBL/GenBank/DDBJ whole genome shotgun (WGS) entry which is preliminary data.</text>
</comment>
<gene>
    <name evidence="2" type="ORF">M6B38_206195</name>
</gene>
<reference evidence="2" key="2">
    <citation type="submission" date="2023-04" db="EMBL/GenBank/DDBJ databases">
        <authorList>
            <person name="Bruccoleri R.E."/>
            <person name="Oakeley E.J."/>
            <person name="Faust A.-M."/>
            <person name="Dessus-Babus S."/>
            <person name="Altorfer M."/>
            <person name="Burckhardt D."/>
            <person name="Oertli M."/>
            <person name="Naumann U."/>
            <person name="Petersen F."/>
            <person name="Wong J."/>
        </authorList>
    </citation>
    <scope>NUCLEOTIDE SEQUENCE</scope>
    <source>
        <strain evidence="2">GSM-AAB239-AS_SAM_17_03QT</strain>
        <tissue evidence="2">Leaf</tissue>
    </source>
</reference>
<sequence>MRTHYHHICHLHNHHHLFHHPRPSRDRHLVVGSPPPPRCSPWSAQRRHSSSAALPHERSSDCRSPSAHARACMAPPPAPPPLWSPSTTLHGRAPPLAPLPWRPPSSGTRRRGDSCVLHDVPS</sequence>
<dbReference type="AlphaFoldDB" id="A0AAX6E6R8"/>
<evidence type="ECO:0000313" key="2">
    <source>
        <dbReference type="EMBL" id="KAJ6799671.1"/>
    </source>
</evidence>
<evidence type="ECO:0000256" key="1">
    <source>
        <dbReference type="SAM" id="MobiDB-lite"/>
    </source>
</evidence>
<dbReference type="EMBL" id="JANAVB010039445">
    <property type="protein sequence ID" value="KAJ6799671.1"/>
    <property type="molecule type" value="Genomic_DNA"/>
</dbReference>
<reference evidence="2" key="1">
    <citation type="journal article" date="2023" name="GigaByte">
        <title>Genome assembly of the bearded iris, Iris pallida Lam.</title>
        <authorList>
            <person name="Bruccoleri R.E."/>
            <person name="Oakeley E.J."/>
            <person name="Faust A.M.E."/>
            <person name="Altorfer M."/>
            <person name="Dessus-Babus S."/>
            <person name="Burckhardt D."/>
            <person name="Oertli M."/>
            <person name="Naumann U."/>
            <person name="Petersen F."/>
            <person name="Wong J."/>
        </authorList>
    </citation>
    <scope>NUCLEOTIDE SEQUENCE</scope>
    <source>
        <strain evidence="2">GSM-AAB239-AS_SAM_17_03QT</strain>
    </source>
</reference>